<organism evidence="1 2">
    <name type="scientific">Zalaria obscura</name>
    <dbReference type="NCBI Taxonomy" id="2024903"/>
    <lineage>
        <taxon>Eukaryota</taxon>
        <taxon>Fungi</taxon>
        <taxon>Dikarya</taxon>
        <taxon>Ascomycota</taxon>
        <taxon>Pezizomycotina</taxon>
        <taxon>Dothideomycetes</taxon>
        <taxon>Dothideomycetidae</taxon>
        <taxon>Dothideales</taxon>
        <taxon>Zalariaceae</taxon>
        <taxon>Zalaria</taxon>
    </lineage>
</organism>
<keyword evidence="2" id="KW-1185">Reference proteome</keyword>
<evidence type="ECO:0000313" key="2">
    <source>
        <dbReference type="Proteomes" id="UP001320706"/>
    </source>
</evidence>
<feature type="non-terminal residue" evidence="1">
    <location>
        <position position="1"/>
    </location>
</feature>
<gene>
    <name evidence="1" type="ORF">M8818_001113</name>
</gene>
<proteinExistence type="predicted"/>
<dbReference type="Proteomes" id="UP001320706">
    <property type="component" value="Unassembled WGS sequence"/>
</dbReference>
<evidence type="ECO:0000313" key="1">
    <source>
        <dbReference type="EMBL" id="KAK8219378.1"/>
    </source>
</evidence>
<accession>A0ACC3SM40</accession>
<sequence>TGEQEHAYEKRGSRQLTPPETQQHAAEHTSSRRSSRRLSKNLPDTNCGQYTDEKAAVGGERHGKRRSRGSIEDITALPGMKELQTSPHLRPADMHRPAIPYELPHHKREGITYDKPRERQSLGASRRSTQDSTPRRKLSSRRKEQHIREEEIRALSAPVPIPKRPAGHTGDVLRRDSKKAKRGLSKSSDPRGSNVSLPMEGSIHSSMSAKSDQRGWAVSSFDVFNPRPTIRYSGSAQYPGSRSFTEIPSLTPRSSRKNKMPAVPEQPPKHVRRIADLADDLDAAELREVMERDRRRRDKKRAAEQEKLERKLRKRADKQNLEALQRAEEERRAQEDMDVTPVVPAPPTAIHPAFRERSGTDDEPITPMSLKNERFLTPMEELPPQTGTYLDYRRQPEATPDPFEDPRPAPNPFADPEAGPSSPVRGLGLYSPVETPMEDPIVETAKEVRLSQASISPPRSPITNHRAGTSLSQLANELQRERTPEVLQPPSPLKERRASETSAASASRAGTWAALFRRGGPTLKRASEIEGARSSQSDFSFSNTSRESMGRQPLPAHLVQQPAQRRSGTPVRTQSKFREDLPELPLSPPDSRVQSPDVTLAAATVAAARRGRKSPENTDFPPAASAVARHSIPAVGRTDSPVSRTSEALMSASMASVDSEGSWLTGRPSKRVSQSPPKVVQQQPSREDFSASYEDLGMPEDEYFRRLTPNPEAQAHSQLGAQESHVLETPANEYERTFRGEPAVAGASAQAPGEQLHHGTAHRKPTIVHRGQVKSREGLLAEYEAGEIAEEASFRSATSEYSAEEGEKVPESRVQKATSVNYGTEKGHARQLSAGSAKLLDIPRRRESQSPGTPRLGGQDEGLE</sequence>
<protein>
    <submittedName>
        <fullName evidence="1">Uncharacterized protein</fullName>
    </submittedName>
</protein>
<dbReference type="EMBL" id="JAMKPW020000004">
    <property type="protein sequence ID" value="KAK8219378.1"/>
    <property type="molecule type" value="Genomic_DNA"/>
</dbReference>
<reference evidence="1" key="1">
    <citation type="submission" date="2024-02" db="EMBL/GenBank/DDBJ databases">
        <title>Metagenome Assembled Genome of Zalaria obscura JY119.</title>
        <authorList>
            <person name="Vighnesh L."/>
            <person name="Jagadeeshwari U."/>
            <person name="Venkata Ramana C."/>
            <person name="Sasikala C."/>
        </authorList>
    </citation>
    <scope>NUCLEOTIDE SEQUENCE</scope>
    <source>
        <strain evidence="1">JY119</strain>
    </source>
</reference>
<name>A0ACC3SM40_9PEZI</name>
<comment type="caution">
    <text evidence="1">The sequence shown here is derived from an EMBL/GenBank/DDBJ whole genome shotgun (WGS) entry which is preliminary data.</text>
</comment>